<reference evidence="3" key="1">
    <citation type="journal article" date="2023" name="Mol. Phylogenet. Evol.">
        <title>Genome-scale phylogeny and comparative genomics of the fungal order Sordariales.</title>
        <authorList>
            <person name="Hensen N."/>
            <person name="Bonometti L."/>
            <person name="Westerberg I."/>
            <person name="Brannstrom I.O."/>
            <person name="Guillou S."/>
            <person name="Cros-Aarteil S."/>
            <person name="Calhoun S."/>
            <person name="Haridas S."/>
            <person name="Kuo A."/>
            <person name="Mondo S."/>
            <person name="Pangilinan J."/>
            <person name="Riley R."/>
            <person name="LaButti K."/>
            <person name="Andreopoulos B."/>
            <person name="Lipzen A."/>
            <person name="Chen C."/>
            <person name="Yan M."/>
            <person name="Daum C."/>
            <person name="Ng V."/>
            <person name="Clum A."/>
            <person name="Steindorff A."/>
            <person name="Ohm R.A."/>
            <person name="Martin F."/>
            <person name="Silar P."/>
            <person name="Natvig D.O."/>
            <person name="Lalanne C."/>
            <person name="Gautier V."/>
            <person name="Ament-Velasquez S.L."/>
            <person name="Kruys A."/>
            <person name="Hutchinson M.I."/>
            <person name="Powell A.J."/>
            <person name="Barry K."/>
            <person name="Miller A.N."/>
            <person name="Grigoriev I.V."/>
            <person name="Debuchy R."/>
            <person name="Gladieux P."/>
            <person name="Hiltunen Thoren M."/>
            <person name="Johannesson H."/>
        </authorList>
    </citation>
    <scope>NUCLEOTIDE SEQUENCE</scope>
    <source>
        <strain evidence="3">CBS 757.83</strain>
    </source>
</reference>
<keyword evidence="3" id="KW-0808">Transferase</keyword>
<dbReference type="PANTHER" id="PTHR21310:SF58">
    <property type="entry name" value="AMINOGLYCOSIDE PHOSPHOTRANSFERASE DOMAIN-CONTAINING PROTEIN"/>
    <property type="match status" value="1"/>
</dbReference>
<dbReference type="PANTHER" id="PTHR21310">
    <property type="entry name" value="AMINOGLYCOSIDE PHOSPHOTRANSFERASE-RELATED-RELATED"/>
    <property type="match status" value="1"/>
</dbReference>
<name>A0AAN6T3W3_9PEZI</name>
<dbReference type="AlphaFoldDB" id="A0AAN6T3W3"/>
<dbReference type="Pfam" id="PF01636">
    <property type="entry name" value="APH"/>
    <property type="match status" value="1"/>
</dbReference>
<dbReference type="Proteomes" id="UP001305647">
    <property type="component" value="Unassembled WGS sequence"/>
</dbReference>
<organism evidence="3 4">
    <name type="scientific">Parathielavia hyrcaniae</name>
    <dbReference type="NCBI Taxonomy" id="113614"/>
    <lineage>
        <taxon>Eukaryota</taxon>
        <taxon>Fungi</taxon>
        <taxon>Dikarya</taxon>
        <taxon>Ascomycota</taxon>
        <taxon>Pezizomycotina</taxon>
        <taxon>Sordariomycetes</taxon>
        <taxon>Sordariomycetidae</taxon>
        <taxon>Sordariales</taxon>
        <taxon>Chaetomiaceae</taxon>
        <taxon>Parathielavia</taxon>
    </lineage>
</organism>
<comment type="caution">
    <text evidence="3">The sequence shown here is derived from an EMBL/GenBank/DDBJ whole genome shotgun (WGS) entry which is preliminary data.</text>
</comment>
<evidence type="ECO:0000313" key="4">
    <source>
        <dbReference type="Proteomes" id="UP001305647"/>
    </source>
</evidence>
<feature type="compositionally biased region" description="Polar residues" evidence="1">
    <location>
        <begin position="1"/>
        <end position="18"/>
    </location>
</feature>
<dbReference type="InterPro" id="IPR011009">
    <property type="entry name" value="Kinase-like_dom_sf"/>
</dbReference>
<evidence type="ECO:0000256" key="1">
    <source>
        <dbReference type="SAM" id="MobiDB-lite"/>
    </source>
</evidence>
<dbReference type="GO" id="GO:0016301">
    <property type="term" value="F:kinase activity"/>
    <property type="evidence" value="ECO:0007669"/>
    <property type="project" value="UniProtKB-KW"/>
</dbReference>
<dbReference type="InterPro" id="IPR002575">
    <property type="entry name" value="Aminoglycoside_PTrfase"/>
</dbReference>
<proteinExistence type="predicted"/>
<feature type="region of interest" description="Disordered" evidence="1">
    <location>
        <begin position="1"/>
        <end position="24"/>
    </location>
</feature>
<dbReference type="Gene3D" id="3.90.1200.10">
    <property type="match status" value="1"/>
</dbReference>
<dbReference type="EMBL" id="MU863629">
    <property type="protein sequence ID" value="KAK4103154.1"/>
    <property type="molecule type" value="Genomic_DNA"/>
</dbReference>
<dbReference type="InterPro" id="IPR051678">
    <property type="entry name" value="AGP_Transferase"/>
</dbReference>
<feature type="domain" description="Aminoglycoside phosphotransferase" evidence="2">
    <location>
        <begin position="88"/>
        <end position="265"/>
    </location>
</feature>
<accession>A0AAN6T3W3</accession>
<evidence type="ECO:0000313" key="3">
    <source>
        <dbReference type="EMBL" id="KAK4103154.1"/>
    </source>
</evidence>
<evidence type="ECO:0000259" key="2">
    <source>
        <dbReference type="Pfam" id="PF01636"/>
    </source>
</evidence>
<protein>
    <submittedName>
        <fullName evidence="3">Kinase-like protein</fullName>
    </submittedName>
</protein>
<sequence>MANTLNSNTPPSPGQQQPRGLDRLMQMRERDRIRAMFGDTPPPPRQPAPYPEGEVSFQSINRYVVRHGNTLTKYTTDRHGMGFNGHPNEAMAFRFVKANTTIPVPEVISSDWDRITMQYVEGQTLKHAWSSLTTDQRSNVTNELRGYIAQLQALASRSDVLLGRLDGQGAVLPTNFPRSGGPFSSLADLQHWLVHPPRRSEKQSMYWHQITTQLVADYPIIFTYGDIAARNIMVRDGHVVAILDWEYAGCYPAYWDYTLALRGLDNVGWETLGSHLPSRFPKRYDLEYILMTFVLML</sequence>
<dbReference type="SUPFAM" id="SSF56112">
    <property type="entry name" value="Protein kinase-like (PK-like)"/>
    <property type="match status" value="1"/>
</dbReference>
<reference evidence="3" key="2">
    <citation type="submission" date="2023-05" db="EMBL/GenBank/DDBJ databases">
        <authorList>
            <consortium name="Lawrence Berkeley National Laboratory"/>
            <person name="Steindorff A."/>
            <person name="Hensen N."/>
            <person name="Bonometti L."/>
            <person name="Westerberg I."/>
            <person name="Brannstrom I.O."/>
            <person name="Guillou S."/>
            <person name="Cros-Aarteil S."/>
            <person name="Calhoun S."/>
            <person name="Haridas S."/>
            <person name="Kuo A."/>
            <person name="Mondo S."/>
            <person name="Pangilinan J."/>
            <person name="Riley R."/>
            <person name="Labutti K."/>
            <person name="Andreopoulos B."/>
            <person name="Lipzen A."/>
            <person name="Chen C."/>
            <person name="Yanf M."/>
            <person name="Daum C."/>
            <person name="Ng V."/>
            <person name="Clum A."/>
            <person name="Ohm R."/>
            <person name="Martin F."/>
            <person name="Silar P."/>
            <person name="Natvig D."/>
            <person name="Lalanne C."/>
            <person name="Gautier V."/>
            <person name="Ament-Velasquez S.L."/>
            <person name="Kruys A."/>
            <person name="Hutchinson M.I."/>
            <person name="Powell A.J."/>
            <person name="Barry K."/>
            <person name="Miller A.N."/>
            <person name="Grigoriev I.V."/>
            <person name="Debuchy R."/>
            <person name="Gladieux P."/>
            <person name="Thoren M.H."/>
            <person name="Johannesson H."/>
        </authorList>
    </citation>
    <scope>NUCLEOTIDE SEQUENCE</scope>
    <source>
        <strain evidence="3">CBS 757.83</strain>
    </source>
</reference>
<keyword evidence="3" id="KW-0418">Kinase</keyword>
<gene>
    <name evidence="3" type="ORF">N658DRAFT_421748</name>
</gene>
<keyword evidence="4" id="KW-1185">Reference proteome</keyword>